<keyword evidence="5" id="KW-0547">Nucleotide-binding</keyword>
<comment type="subcellular location">
    <subcellularLocation>
        <location evidence="1">Cell inner membrane</location>
        <topology evidence="1">Multi-pass membrane protein</topology>
    </subcellularLocation>
</comment>
<protein>
    <submittedName>
        <fullName evidence="12">ATP-binding cassette domain-containing protein</fullName>
    </submittedName>
</protein>
<dbReference type="InterPro" id="IPR003439">
    <property type="entry name" value="ABC_transporter-like_ATP-bd"/>
</dbReference>
<feature type="transmembrane region" description="Helical" evidence="10">
    <location>
        <begin position="870"/>
        <end position="888"/>
    </location>
</feature>
<keyword evidence="3" id="KW-1003">Cell membrane</keyword>
<keyword evidence="7 10" id="KW-1133">Transmembrane helix</keyword>
<dbReference type="InterPro" id="IPR027417">
    <property type="entry name" value="P-loop_NTPase"/>
</dbReference>
<dbReference type="SUPFAM" id="SSF52540">
    <property type="entry name" value="P-loop containing nucleoside triphosphate hydrolases"/>
    <property type="match status" value="1"/>
</dbReference>
<dbReference type="InterPro" id="IPR017911">
    <property type="entry name" value="MacB-like_ATP-bd"/>
</dbReference>
<proteinExistence type="inferred from homology"/>
<dbReference type="FunFam" id="3.40.50.300:FF:000032">
    <property type="entry name" value="Export ABC transporter ATP-binding protein"/>
    <property type="match status" value="1"/>
</dbReference>
<evidence type="ECO:0000256" key="8">
    <source>
        <dbReference type="ARBA" id="ARBA00023136"/>
    </source>
</evidence>
<dbReference type="GO" id="GO:0098796">
    <property type="term" value="C:membrane protein complex"/>
    <property type="evidence" value="ECO:0007669"/>
    <property type="project" value="UniProtKB-ARBA"/>
</dbReference>
<evidence type="ECO:0000313" key="12">
    <source>
        <dbReference type="EMBL" id="MSS78020.1"/>
    </source>
</evidence>
<accession>A0A6N7VF11</accession>
<dbReference type="GO" id="GO:0005524">
    <property type="term" value="F:ATP binding"/>
    <property type="evidence" value="ECO:0007669"/>
    <property type="project" value="UniProtKB-KW"/>
</dbReference>
<dbReference type="SMART" id="SM00382">
    <property type="entry name" value="AAA"/>
    <property type="match status" value="1"/>
</dbReference>
<dbReference type="PROSITE" id="PS50893">
    <property type="entry name" value="ABC_TRANSPORTER_2"/>
    <property type="match status" value="1"/>
</dbReference>
<evidence type="ECO:0000256" key="10">
    <source>
        <dbReference type="SAM" id="Phobius"/>
    </source>
</evidence>
<comment type="similarity">
    <text evidence="9">Belongs to the ABC transporter superfamily. Macrolide exporter (TC 3.A.1.122) family.</text>
</comment>
<dbReference type="InterPro" id="IPR003593">
    <property type="entry name" value="AAA+_ATPase"/>
</dbReference>
<evidence type="ECO:0000313" key="13">
    <source>
        <dbReference type="Proteomes" id="UP000441925"/>
    </source>
</evidence>
<dbReference type="EMBL" id="VULQ01000006">
    <property type="protein sequence ID" value="MSS78020.1"/>
    <property type="molecule type" value="Genomic_DNA"/>
</dbReference>
<feature type="transmembrane region" description="Helical" evidence="10">
    <location>
        <begin position="774"/>
        <end position="801"/>
    </location>
</feature>
<dbReference type="PANTHER" id="PTHR42798:SF6">
    <property type="entry name" value="CELL DIVISION ATP-BINDING PROTEIN FTSE"/>
    <property type="match status" value="1"/>
</dbReference>
<evidence type="ECO:0000256" key="2">
    <source>
        <dbReference type="ARBA" id="ARBA00022448"/>
    </source>
</evidence>
<dbReference type="GO" id="GO:0005886">
    <property type="term" value="C:plasma membrane"/>
    <property type="evidence" value="ECO:0007669"/>
    <property type="project" value="UniProtKB-SubCell"/>
</dbReference>
<dbReference type="Pfam" id="PF02687">
    <property type="entry name" value="FtsX"/>
    <property type="match status" value="1"/>
</dbReference>
<evidence type="ECO:0000256" key="5">
    <source>
        <dbReference type="ARBA" id="ARBA00022741"/>
    </source>
</evidence>
<dbReference type="PANTHER" id="PTHR42798">
    <property type="entry name" value="LIPOPROTEIN-RELEASING SYSTEM ATP-BINDING PROTEIN LOLD"/>
    <property type="match status" value="1"/>
</dbReference>
<reference evidence="12 13" key="1">
    <citation type="submission" date="2019-08" db="EMBL/GenBank/DDBJ databases">
        <title>In-depth cultivation of the pig gut microbiome towards novel bacterial diversity and tailored functional studies.</title>
        <authorList>
            <person name="Wylensek D."/>
            <person name="Hitch T.C.A."/>
            <person name="Clavel T."/>
        </authorList>
    </citation>
    <scope>NUCLEOTIDE SEQUENCE [LARGE SCALE GENOMIC DNA]</scope>
    <source>
        <strain evidence="12 13">WCA-380-WT-2B</strain>
    </source>
</reference>
<evidence type="ECO:0000256" key="1">
    <source>
        <dbReference type="ARBA" id="ARBA00004429"/>
    </source>
</evidence>
<name>A0A6N7VF11_9FIRM</name>
<dbReference type="CDD" id="cd03255">
    <property type="entry name" value="ABC_MJ0796_LolCDE_FtsE"/>
    <property type="match status" value="1"/>
</dbReference>
<evidence type="ECO:0000256" key="3">
    <source>
        <dbReference type="ARBA" id="ARBA00022475"/>
    </source>
</evidence>
<keyword evidence="13" id="KW-1185">Reference proteome</keyword>
<feature type="transmembrane region" description="Helical" evidence="10">
    <location>
        <begin position="262"/>
        <end position="281"/>
    </location>
</feature>
<dbReference type="InterPro" id="IPR003838">
    <property type="entry name" value="ABC3_permease_C"/>
</dbReference>
<keyword evidence="8 10" id="KW-0472">Membrane</keyword>
<keyword evidence="6 12" id="KW-0067">ATP-binding</keyword>
<evidence type="ECO:0000256" key="6">
    <source>
        <dbReference type="ARBA" id="ARBA00022840"/>
    </source>
</evidence>
<dbReference type="InterPro" id="IPR017871">
    <property type="entry name" value="ABC_transporter-like_CS"/>
</dbReference>
<dbReference type="GO" id="GO:0016887">
    <property type="term" value="F:ATP hydrolysis activity"/>
    <property type="evidence" value="ECO:0007669"/>
    <property type="project" value="InterPro"/>
</dbReference>
<feature type="transmembrane region" description="Helical" evidence="10">
    <location>
        <begin position="822"/>
        <end position="845"/>
    </location>
</feature>
<evidence type="ECO:0000259" key="11">
    <source>
        <dbReference type="PROSITE" id="PS50893"/>
    </source>
</evidence>
<feature type="domain" description="ABC transporter" evidence="11">
    <location>
        <begin position="2"/>
        <end position="240"/>
    </location>
</feature>
<dbReference type="Proteomes" id="UP000441925">
    <property type="component" value="Unassembled WGS sequence"/>
</dbReference>
<dbReference type="GO" id="GO:0022857">
    <property type="term" value="F:transmembrane transporter activity"/>
    <property type="evidence" value="ECO:0007669"/>
    <property type="project" value="UniProtKB-ARBA"/>
</dbReference>
<evidence type="ECO:0000256" key="4">
    <source>
        <dbReference type="ARBA" id="ARBA00022692"/>
    </source>
</evidence>
<dbReference type="RefSeq" id="WP_154540733.1">
    <property type="nucleotide sequence ID" value="NZ_VULQ01000006.1"/>
</dbReference>
<gene>
    <name evidence="12" type="ORF">FYJ26_06245</name>
</gene>
<dbReference type="Gene3D" id="3.40.50.300">
    <property type="entry name" value="P-loop containing nucleotide triphosphate hydrolases"/>
    <property type="match status" value="1"/>
</dbReference>
<dbReference type="AlphaFoldDB" id="A0A6N7VF11"/>
<organism evidence="12 13">
    <name type="scientific">Anaerococcus porci</name>
    <dbReference type="NCBI Taxonomy" id="2652269"/>
    <lineage>
        <taxon>Bacteria</taxon>
        <taxon>Bacillati</taxon>
        <taxon>Bacillota</taxon>
        <taxon>Tissierellia</taxon>
        <taxon>Tissierellales</taxon>
        <taxon>Peptoniphilaceae</taxon>
        <taxon>Anaerococcus</taxon>
    </lineage>
</organism>
<evidence type="ECO:0000256" key="7">
    <source>
        <dbReference type="ARBA" id="ARBA00022989"/>
    </source>
</evidence>
<evidence type="ECO:0000256" key="9">
    <source>
        <dbReference type="ARBA" id="ARBA00038388"/>
    </source>
</evidence>
<comment type="caution">
    <text evidence="12">The sequence shown here is derived from an EMBL/GenBank/DDBJ whole genome shotgun (WGS) entry which is preliminary data.</text>
</comment>
<sequence length="905" mass="101364">MLELKNITKIYKTGEYKQKALDDISISFRKNEFVSILGPSGGGKTSLLNIIGGLMGYTQGDLLIDGRSTKKFKDKDRDYYRNKSVGFVFQSYNLIGHQSILKNVELALTLSGEEKHKKKDLAIKVLEEMGLKDHIYKKPAQLSGGQMQRVAIARALVNNPDIILADEPTGALDTETSKEIMEILKKISKDKLVIMVTHNPDLAEKYSTRIVKLKDGKILSDSLPYVEEKNQDNFKTKKLSLSLPTALGLSFNNLLTKKTRTILTAFAGSIGIIGIALILSLSNGVDEFIVESQRKTLKSYPIEIQEQSLKLGESFIMSKKDETNNKKDDKNVTANAEIIEKKSNLTSSISKNNLSPFKEYLESGDQKINNLIGKHSINYLYKLNFDIYGKDKDGEIVNTDGSDFKDDENIIFTGQSSPIFTMGNGEHKNFRQIISNKDGTISDIVKEEYDLIEGDWPSKGNELVLFTDKNNSVNAESLYELGILPKKEYKDILKKIDNGEKIKLDNKKLNKSKLIGLKFKALIPADFYKKSGDTYENIKDDENERKKTIENGFDLKIVGIARAKEDSETNSQTNAPIGFTSKFTDILIDRAKNSAIVKEQESNKDINILNKIPFKANNDKEKRDAAKSYLKNLKGKEKLEIQSFLLANSDILKENLQKSSNENLKISMENPSENSLNIINLFLENPEDKVLDKLYEEKLSSNTYTNNLESFGYISKSAPSTIKIYVENFENRENVKNIIDDYNKDKKLEDKINYVDFVGLLTSSIRTIINTISYVLIAFVGVSLIVSSIMIGIITYISVLERTKEIGILRSIGASKSDIRKVFLSETFIIGFLSGLLGVLITYLLNIPISNIMQNVTKISYIGSRLPSKIGVLLIIISISLTLIAGIIPSSIAARKDPVEALANE</sequence>
<keyword evidence="2" id="KW-0813">Transport</keyword>
<keyword evidence="4 10" id="KW-0812">Transmembrane</keyword>
<dbReference type="Pfam" id="PF00005">
    <property type="entry name" value="ABC_tran"/>
    <property type="match status" value="1"/>
</dbReference>
<dbReference type="PROSITE" id="PS00211">
    <property type="entry name" value="ABC_TRANSPORTER_1"/>
    <property type="match status" value="1"/>
</dbReference>